<name>A0AAD9GKE0_9STRA</name>
<evidence type="ECO:0000313" key="2">
    <source>
        <dbReference type="Proteomes" id="UP001259832"/>
    </source>
</evidence>
<sequence length="143" mass="16276">MVFDNATDLFVPLFFTLCTAKTQDTYWHLMEAINVAADDKVEPSIVVFDFEGGQQTAAQVQYQDAQIVGYYFHFKQACRRMMKALRIPEREISIAMRKGVLDMLTVTPHEKIEGPGIQYVHNKVCSICVEENVTFTESVGVLF</sequence>
<dbReference type="EMBL" id="JASMQC010000015">
    <property type="protein sequence ID" value="KAK1940031.1"/>
    <property type="molecule type" value="Genomic_DNA"/>
</dbReference>
<organism evidence="1 2">
    <name type="scientific">Phytophthora citrophthora</name>
    <dbReference type="NCBI Taxonomy" id="4793"/>
    <lineage>
        <taxon>Eukaryota</taxon>
        <taxon>Sar</taxon>
        <taxon>Stramenopiles</taxon>
        <taxon>Oomycota</taxon>
        <taxon>Peronosporomycetes</taxon>
        <taxon>Peronosporales</taxon>
        <taxon>Peronosporaceae</taxon>
        <taxon>Phytophthora</taxon>
    </lineage>
</organism>
<evidence type="ECO:0008006" key="3">
    <source>
        <dbReference type="Google" id="ProtNLM"/>
    </source>
</evidence>
<gene>
    <name evidence="1" type="ORF">P3T76_008354</name>
</gene>
<protein>
    <recommendedName>
        <fullName evidence="3">MULE transposase domain-containing protein</fullName>
    </recommendedName>
</protein>
<dbReference type="Proteomes" id="UP001259832">
    <property type="component" value="Unassembled WGS sequence"/>
</dbReference>
<accession>A0AAD9GKE0</accession>
<reference evidence="1" key="1">
    <citation type="submission" date="2023-08" db="EMBL/GenBank/DDBJ databases">
        <title>Reference Genome Resource for the Citrus Pathogen Phytophthora citrophthora.</title>
        <authorList>
            <person name="Moller H."/>
            <person name="Coetzee B."/>
            <person name="Rose L.J."/>
            <person name="Van Niekerk J.M."/>
        </authorList>
    </citation>
    <scope>NUCLEOTIDE SEQUENCE</scope>
    <source>
        <strain evidence="1">STE-U-9442</strain>
    </source>
</reference>
<keyword evidence="2" id="KW-1185">Reference proteome</keyword>
<comment type="caution">
    <text evidence="1">The sequence shown here is derived from an EMBL/GenBank/DDBJ whole genome shotgun (WGS) entry which is preliminary data.</text>
</comment>
<evidence type="ECO:0000313" key="1">
    <source>
        <dbReference type="EMBL" id="KAK1940031.1"/>
    </source>
</evidence>
<dbReference type="AlphaFoldDB" id="A0AAD9GKE0"/>
<proteinExistence type="predicted"/>